<reference evidence="2" key="1">
    <citation type="journal article" date="2022" name="G3 (Bethesda)">
        <title>High quality genome of the basidiomycete yeast Dioszegia hungarica PDD-24b-2 isolated from cloud water.</title>
        <authorList>
            <person name="Jarrige D."/>
            <person name="Haridas S."/>
            <person name="Bleykasten-Grosshans C."/>
            <person name="Joly M."/>
            <person name="Nadalig T."/>
            <person name="Sancelme M."/>
            <person name="Vuilleumier S."/>
            <person name="Grigoriev I.V."/>
            <person name="Amato P."/>
            <person name="Bringel F."/>
        </authorList>
    </citation>
    <scope>NUCLEOTIDE SEQUENCE</scope>
    <source>
        <strain evidence="2">PDD-24b-2</strain>
    </source>
</reference>
<evidence type="ECO:0000313" key="3">
    <source>
        <dbReference type="Proteomes" id="UP001164286"/>
    </source>
</evidence>
<keyword evidence="3" id="KW-1185">Reference proteome</keyword>
<gene>
    <name evidence="2" type="ORF">MKK02DRAFT_33724</name>
</gene>
<feature type="compositionally biased region" description="Low complexity" evidence="1">
    <location>
        <begin position="56"/>
        <end position="82"/>
    </location>
</feature>
<dbReference type="EMBL" id="JAKWFO010000005">
    <property type="protein sequence ID" value="KAI9636560.1"/>
    <property type="molecule type" value="Genomic_DNA"/>
</dbReference>
<evidence type="ECO:0000313" key="2">
    <source>
        <dbReference type="EMBL" id="KAI9636560.1"/>
    </source>
</evidence>
<organism evidence="2 3">
    <name type="scientific">Dioszegia hungarica</name>
    <dbReference type="NCBI Taxonomy" id="4972"/>
    <lineage>
        <taxon>Eukaryota</taxon>
        <taxon>Fungi</taxon>
        <taxon>Dikarya</taxon>
        <taxon>Basidiomycota</taxon>
        <taxon>Agaricomycotina</taxon>
        <taxon>Tremellomycetes</taxon>
        <taxon>Tremellales</taxon>
        <taxon>Bulleribasidiaceae</taxon>
        <taxon>Dioszegia</taxon>
    </lineage>
</organism>
<feature type="compositionally biased region" description="Acidic residues" evidence="1">
    <location>
        <begin position="781"/>
        <end position="845"/>
    </location>
</feature>
<feature type="region of interest" description="Disordered" evidence="1">
    <location>
        <begin position="757"/>
        <end position="858"/>
    </location>
</feature>
<dbReference type="AlphaFoldDB" id="A0AA38HAL6"/>
<feature type="region of interest" description="Disordered" evidence="1">
    <location>
        <begin position="1"/>
        <end position="220"/>
    </location>
</feature>
<dbReference type="GeneID" id="77727978"/>
<name>A0AA38HAL6_9TREE</name>
<feature type="compositionally biased region" description="Pro residues" evidence="1">
    <location>
        <begin position="184"/>
        <end position="201"/>
    </location>
</feature>
<feature type="compositionally biased region" description="Basic residues" evidence="1">
    <location>
        <begin position="86"/>
        <end position="95"/>
    </location>
</feature>
<protein>
    <submittedName>
        <fullName evidence="2">Uncharacterized protein</fullName>
    </submittedName>
</protein>
<proteinExistence type="predicted"/>
<feature type="compositionally biased region" description="Low complexity" evidence="1">
    <location>
        <begin position="202"/>
        <end position="212"/>
    </location>
</feature>
<feature type="compositionally biased region" description="Pro residues" evidence="1">
    <location>
        <begin position="45"/>
        <end position="55"/>
    </location>
</feature>
<feature type="compositionally biased region" description="Basic residues" evidence="1">
    <location>
        <begin position="764"/>
        <end position="773"/>
    </location>
</feature>
<comment type="caution">
    <text evidence="2">The sequence shown here is derived from an EMBL/GenBank/DDBJ whole genome shotgun (WGS) entry which is preliminary data.</text>
</comment>
<feature type="compositionally biased region" description="Polar residues" evidence="1">
    <location>
        <begin position="1"/>
        <end position="25"/>
    </location>
</feature>
<feature type="region of interest" description="Disordered" evidence="1">
    <location>
        <begin position="668"/>
        <end position="689"/>
    </location>
</feature>
<accession>A0AA38HAL6</accession>
<dbReference type="RefSeq" id="XP_052946337.1">
    <property type="nucleotide sequence ID" value="XM_053088773.1"/>
</dbReference>
<sequence>MQYSTGAGPSGSASYTPQGQVNNAHTGAPSAFAFNGTNPYLQAGPPQPAGLPQPDPAATRMDPATAPPLATASGAAAAAPGDKPAKRPYKKRAKKAAPDANDAAGGLLPQTPADIGGQGGSSDAPTRKRAKKAKENAPEPAGSGPSQQPAPASVGPAAGIGHGLPQTAVPKDSVAYLYRDPTLASPPPRPSAGPSYRPPQPQQSQNAQAGPSHSNGYYYSVPSSQIADPIRSAAAAAPPTTLSEYVSRLNAHMADTRSERTGDSSAYLPTGEWSAEDKASFFPILGRHSTVRPDLIAQETGKSEQEVQQYLIDLHGAVPANLGRKRAGRVKKGEWVPGIALAAREISDGDVREEERMVEKLKGVEAHEAVMLEVEKGKGKKKMTEASWGAQLDGPKIGTLSALVYTSIPYDPLSGNKAAKLLRDEHQMAAIEAIPIRQRTTSQIKELRRLKDKKNMRMRYRHAKLIEEGMTAEGIEAQGGPDAIYLARAGTDPVVLDPSVPNAAQVDPLKGNKHGKIIRDEARLAHLNGLKHPTREEIAETRRLLNKKRARLRIRRMKLLEEGMTEQQLAGINIDELYAKRAGVAWVTDSLAEDNEVIPGLAEWAIGRRLGDTHTQVSFEVLQQLRIYLLAYLVPLIHKTINLAEKERVDPSRAHVQLLLEVAEEEGKLEDVEDEEGDEWEIDTTTTDREERELDELLDEVDEEYDRVREEEGGDWDDPFNVEGGHSHGGKAGRAKRREYLVLLNRYTLMQSRRAIKRASGVERKRKSLRGKNKLSAAIIEDSDSEEEVVGSETTSDSDSEEEKGDSEEGLDSEADDQEGSQVGEEDSPADEQGSGEDDGSDGQDIEGMLSGSDMDDD</sequence>
<dbReference type="Proteomes" id="UP001164286">
    <property type="component" value="Unassembled WGS sequence"/>
</dbReference>
<evidence type="ECO:0000256" key="1">
    <source>
        <dbReference type="SAM" id="MobiDB-lite"/>
    </source>
</evidence>
<feature type="region of interest" description="Disordered" evidence="1">
    <location>
        <begin position="708"/>
        <end position="733"/>
    </location>
</feature>
<feature type="compositionally biased region" description="Acidic residues" evidence="1">
    <location>
        <begin position="671"/>
        <end position="682"/>
    </location>
</feature>